<evidence type="ECO:0000313" key="4">
    <source>
        <dbReference type="Proteomes" id="UP000033566"/>
    </source>
</evidence>
<protein>
    <submittedName>
        <fullName evidence="3">DNA protecting protein DprA</fullName>
    </submittedName>
</protein>
<dbReference type="Gene3D" id="3.40.50.450">
    <property type="match status" value="1"/>
</dbReference>
<dbReference type="Proteomes" id="UP000033566">
    <property type="component" value="Chromosome"/>
</dbReference>
<dbReference type="InterPro" id="IPR057666">
    <property type="entry name" value="DrpA_SLOG"/>
</dbReference>
<sequence length="395" mass="42838">MSELKLTTPLHAWVYLNRVIEGPSHTLHALLEEYPVDEIAHGIYHQADWIGALREETAARRDWLRQDEDIASAEKVGARLITPESPEWPAEEFSRSFGFFGHGGVDAPSTFGSQAVPPHALWVRGGDLRGLVAQSVAVVGTRAITRYGREATRMFAADFAQNHWTVVSGGALGVDSAAHEMAMEAGGQTVAINSCGIDYVYPARNEKMFDEIAQAGAIVAEFPPGTTPQRHRFLSRNRLTAALTAGTVVVEAAFRSGALNTMNWAEAFGRVTMAVPGPVTTTGSLGCHLRIQDGRAQLVTSGEEARALMSKVGTVDPGGQYELEFSASTSQRLSRNELRIFDATPPTHAECGVSAEEIARDAGMRLPLCIHILVALEKQGIVTRQGRVWQRAIDE</sequence>
<dbReference type="STRING" id="161896.UL81_07360"/>
<keyword evidence="4" id="KW-1185">Reference proteome</keyword>
<name>A0A0F6QWI9_9CORY</name>
<dbReference type="EMBL" id="CP011311">
    <property type="protein sequence ID" value="AKE39427.1"/>
    <property type="molecule type" value="Genomic_DNA"/>
</dbReference>
<dbReference type="GO" id="GO:0009294">
    <property type="term" value="P:DNA-mediated transformation"/>
    <property type="evidence" value="ECO:0007669"/>
    <property type="project" value="InterPro"/>
</dbReference>
<dbReference type="OrthoDB" id="9785707at2"/>
<dbReference type="HOGENOM" id="CLU_029601_2_1_11"/>
<gene>
    <name evidence="3" type="ORF">UL81_07360</name>
</gene>
<dbReference type="PANTHER" id="PTHR43022">
    <property type="entry name" value="PROTEIN SMF"/>
    <property type="match status" value="1"/>
</dbReference>
<dbReference type="AlphaFoldDB" id="A0A0F6QWI9"/>
<organism evidence="3 4">
    <name type="scientific">Corynebacterium camporealensis</name>
    <dbReference type="NCBI Taxonomy" id="161896"/>
    <lineage>
        <taxon>Bacteria</taxon>
        <taxon>Bacillati</taxon>
        <taxon>Actinomycetota</taxon>
        <taxon>Actinomycetes</taxon>
        <taxon>Mycobacteriales</taxon>
        <taxon>Corynebacteriaceae</taxon>
        <taxon>Corynebacterium</taxon>
    </lineage>
</organism>
<evidence type="ECO:0000313" key="3">
    <source>
        <dbReference type="EMBL" id="AKE39427.1"/>
    </source>
</evidence>
<accession>A0A0F6QWI9</accession>
<evidence type="ECO:0000259" key="2">
    <source>
        <dbReference type="Pfam" id="PF02481"/>
    </source>
</evidence>
<proteinExistence type="inferred from homology"/>
<feature type="domain" description="Smf/DprA SLOG" evidence="2">
    <location>
        <begin position="108"/>
        <end position="305"/>
    </location>
</feature>
<dbReference type="RefSeq" id="WP_035105064.1">
    <property type="nucleotide sequence ID" value="NZ_CP011311.1"/>
</dbReference>
<dbReference type="NCBIfam" id="TIGR00732">
    <property type="entry name" value="dprA"/>
    <property type="match status" value="1"/>
</dbReference>
<dbReference type="Pfam" id="PF02481">
    <property type="entry name" value="DNA_processg_A"/>
    <property type="match status" value="1"/>
</dbReference>
<dbReference type="SUPFAM" id="SSF102405">
    <property type="entry name" value="MCP/YpsA-like"/>
    <property type="match status" value="1"/>
</dbReference>
<comment type="similarity">
    <text evidence="1">Belongs to the DprA/Smf family.</text>
</comment>
<dbReference type="PATRIC" id="fig|161896.4.peg.1439"/>
<evidence type="ECO:0000256" key="1">
    <source>
        <dbReference type="ARBA" id="ARBA00006525"/>
    </source>
</evidence>
<dbReference type="PANTHER" id="PTHR43022:SF1">
    <property type="entry name" value="PROTEIN SMF"/>
    <property type="match status" value="1"/>
</dbReference>
<dbReference type="KEGG" id="ccj:UL81_07360"/>
<reference evidence="3 4" key="1">
    <citation type="journal article" date="2015" name="Genome Announc.">
        <title>Complete Genome Sequence of Corynebacterium camporealensis DSM 44610, Isolated from the Milk of a Manchega Sheep with Subclinical Mastitis.</title>
        <authorList>
            <person name="Ruckert C."/>
            <person name="Albersmeier A."/>
            <person name="Winkler A."/>
            <person name="Tauch A."/>
        </authorList>
    </citation>
    <scope>NUCLEOTIDE SEQUENCE [LARGE SCALE GENOMIC DNA]</scope>
    <source>
        <strain evidence="3 4">DSM 44610</strain>
    </source>
</reference>
<dbReference type="InterPro" id="IPR003488">
    <property type="entry name" value="DprA"/>
</dbReference>